<accession>A0A655ED46</accession>
<evidence type="ECO:0000256" key="1">
    <source>
        <dbReference type="SAM" id="Phobius"/>
    </source>
</evidence>
<evidence type="ECO:0000313" key="3">
    <source>
        <dbReference type="Proteomes" id="UP000039541"/>
    </source>
</evidence>
<sequence length="128" mass="14500">MTSNLLRPLQRQFAHLLWLPGFAIVTILLTMTDRRAEMHAIDGANGEQRNFKIKFNHAFHNHATRASASALLSILPCLRELFGRADKALAFAGRAHDRFDDARKTHCGYRIMKTGLTVGKAIRRCRQS</sequence>
<organism evidence="2 3">
    <name type="scientific">Salmonella enterica subsp. enterica serovar Bovismorbificans</name>
    <dbReference type="NCBI Taxonomy" id="58097"/>
    <lineage>
        <taxon>Bacteria</taxon>
        <taxon>Pseudomonadati</taxon>
        <taxon>Pseudomonadota</taxon>
        <taxon>Gammaproteobacteria</taxon>
        <taxon>Enterobacterales</taxon>
        <taxon>Enterobacteriaceae</taxon>
        <taxon>Salmonella</taxon>
    </lineage>
</organism>
<dbReference type="EMBL" id="CQPC01000093">
    <property type="protein sequence ID" value="CNV15483.1"/>
    <property type="molecule type" value="Genomic_DNA"/>
</dbReference>
<reference evidence="2 3" key="1">
    <citation type="submission" date="2015-03" db="EMBL/GenBank/DDBJ databases">
        <authorList>
            <consortium name="Pathogen Informatics"/>
        </authorList>
    </citation>
    <scope>NUCLEOTIDE SEQUENCE [LARGE SCALE GENOMIC DNA]</scope>
    <source>
        <strain evidence="2 3">3476</strain>
    </source>
</reference>
<dbReference type="AlphaFoldDB" id="A0A655ED46"/>
<name>A0A655ED46_SALET</name>
<keyword evidence="1" id="KW-0472">Membrane</keyword>
<gene>
    <name evidence="2" type="ORF">ERS008202_04468</name>
</gene>
<feature type="transmembrane region" description="Helical" evidence="1">
    <location>
        <begin position="12"/>
        <end position="31"/>
    </location>
</feature>
<evidence type="ECO:0000313" key="2">
    <source>
        <dbReference type="EMBL" id="CNV15483.1"/>
    </source>
</evidence>
<proteinExistence type="predicted"/>
<keyword evidence="1" id="KW-1133">Transmembrane helix</keyword>
<dbReference type="Proteomes" id="UP000039541">
    <property type="component" value="Unassembled WGS sequence"/>
</dbReference>
<keyword evidence="1" id="KW-0812">Transmembrane</keyword>
<protein>
    <submittedName>
        <fullName evidence="2">Uncharacterized protein</fullName>
    </submittedName>
</protein>